<keyword evidence="9" id="KW-0486">Methionine biosynthesis</keyword>
<protein>
    <recommendedName>
        <fullName evidence="12">Methylenetetrahydrofolate reductase</fullName>
        <ecNumber evidence="12">1.5.1.54</ecNumber>
    </recommendedName>
</protein>
<keyword evidence="4" id="KW-0028">Amino-acid biosynthesis</keyword>
<comment type="catalytic activity">
    <reaction evidence="11">
        <text>(6S)-5-methyl-5,6,7,8-tetrahydrofolate + NAD(+) = (6R)-5,10-methylene-5,6,7,8-tetrahydrofolate + NADH + H(+)</text>
        <dbReference type="Rhea" id="RHEA:19821"/>
        <dbReference type="ChEBI" id="CHEBI:15378"/>
        <dbReference type="ChEBI" id="CHEBI:15636"/>
        <dbReference type="ChEBI" id="CHEBI:18608"/>
        <dbReference type="ChEBI" id="CHEBI:57540"/>
        <dbReference type="ChEBI" id="CHEBI:57945"/>
        <dbReference type="EC" id="1.5.1.54"/>
    </reaction>
    <physiologicalReaction direction="right-to-left" evidence="11">
        <dbReference type="Rhea" id="RHEA:19823"/>
    </physiologicalReaction>
</comment>
<evidence type="ECO:0000256" key="7">
    <source>
        <dbReference type="ARBA" id="ARBA00023002"/>
    </source>
</evidence>
<proteinExistence type="inferred from homology"/>
<gene>
    <name evidence="13" type="primary">metF</name>
    <name evidence="13" type="ORF">CATMQ487_05160</name>
</gene>
<dbReference type="Pfam" id="PF02219">
    <property type="entry name" value="MTHFR"/>
    <property type="match status" value="1"/>
</dbReference>
<dbReference type="SUPFAM" id="SSF51730">
    <property type="entry name" value="FAD-linked oxidoreductase"/>
    <property type="match status" value="1"/>
</dbReference>
<dbReference type="InterPro" id="IPR003171">
    <property type="entry name" value="Mehydrof_redctse-like"/>
</dbReference>
<dbReference type="EMBL" id="AP025730">
    <property type="protein sequence ID" value="BDI03546.1"/>
    <property type="molecule type" value="Genomic_DNA"/>
</dbReference>
<evidence type="ECO:0000313" key="13">
    <source>
        <dbReference type="EMBL" id="BDI03546.1"/>
    </source>
</evidence>
<dbReference type="PANTHER" id="PTHR45754">
    <property type="entry name" value="METHYLENETETRAHYDROFOLATE REDUCTASE"/>
    <property type="match status" value="1"/>
</dbReference>
<comment type="cofactor">
    <cofactor evidence="1 12">
        <name>FAD</name>
        <dbReference type="ChEBI" id="CHEBI:57692"/>
    </cofactor>
</comment>
<evidence type="ECO:0000256" key="1">
    <source>
        <dbReference type="ARBA" id="ARBA00001974"/>
    </source>
</evidence>
<keyword evidence="14" id="KW-1185">Reference proteome</keyword>
<name>A0ABM7YGV9_9BURK</name>
<dbReference type="InterPro" id="IPR004620">
    <property type="entry name" value="MTHF_reductase_bac"/>
</dbReference>
<keyword evidence="8" id="KW-0520">NAD</keyword>
<keyword evidence="5 12" id="KW-0285">Flavoprotein</keyword>
<organism evidence="13 14">
    <name type="scientific">Sphaerotilus microaerophilus</name>
    <dbReference type="NCBI Taxonomy" id="2914710"/>
    <lineage>
        <taxon>Bacteria</taxon>
        <taxon>Pseudomonadati</taxon>
        <taxon>Pseudomonadota</taxon>
        <taxon>Betaproteobacteria</taxon>
        <taxon>Burkholderiales</taxon>
        <taxon>Sphaerotilaceae</taxon>
        <taxon>Sphaerotilus</taxon>
    </lineage>
</organism>
<comment type="similarity">
    <text evidence="3 12">Belongs to the methylenetetrahydrofolate reductase family.</text>
</comment>
<dbReference type="EC" id="1.5.1.54" evidence="12"/>
<reference evidence="13" key="1">
    <citation type="submission" date="2022-04" db="EMBL/GenBank/DDBJ databases">
        <title>Whole genome sequence of Sphaerotilus sp. FB-5.</title>
        <authorList>
            <person name="Takeda M."/>
            <person name="Narihara S."/>
            <person name="Akimoto M."/>
            <person name="Akimoto R."/>
            <person name="Nishiyashiki S."/>
            <person name="Murakami T."/>
        </authorList>
    </citation>
    <scope>NUCLEOTIDE SEQUENCE</scope>
    <source>
        <strain evidence="13">FB-5</strain>
    </source>
</reference>
<dbReference type="PANTHER" id="PTHR45754:SF3">
    <property type="entry name" value="METHYLENETETRAHYDROFOLATE REDUCTASE (NADPH)"/>
    <property type="match status" value="1"/>
</dbReference>
<dbReference type="CDD" id="cd00537">
    <property type="entry name" value="MTHFR"/>
    <property type="match status" value="1"/>
</dbReference>
<evidence type="ECO:0000256" key="5">
    <source>
        <dbReference type="ARBA" id="ARBA00022630"/>
    </source>
</evidence>
<evidence type="ECO:0000256" key="9">
    <source>
        <dbReference type="ARBA" id="ARBA00023167"/>
    </source>
</evidence>
<sequence length="284" mass="30582">MTSSPSFPLSLEFFPPKTPEGTAKLAIARQELYALNPQFCSVTYGAGGSTQDGTLTAVQAILDEGRQGASHFTCVGATRESVRERLAQFRAMGMRRIVALRGDLPSGYGQVGAGDSFRYASDLVAFIRAETGDHFHIEVAAYPEMHPQAKSPQADLQAYAAKAQAGADSAITQFFFNADAYFRFVDDSRALGVDIPVVPGIMPITNSSGILRFADGCGAEVPRWVRLRLQSFGDDSASIRAFGLDVVTALCERLRSQGVPGLHFYTMNTSATVLEICRRLGLPG</sequence>
<evidence type="ECO:0000256" key="12">
    <source>
        <dbReference type="RuleBase" id="RU003862"/>
    </source>
</evidence>
<evidence type="ECO:0000256" key="10">
    <source>
        <dbReference type="ARBA" id="ARBA00034478"/>
    </source>
</evidence>
<evidence type="ECO:0000256" key="4">
    <source>
        <dbReference type="ARBA" id="ARBA00022605"/>
    </source>
</evidence>
<evidence type="ECO:0000256" key="3">
    <source>
        <dbReference type="ARBA" id="ARBA00006743"/>
    </source>
</evidence>
<dbReference type="NCBIfam" id="TIGR00676">
    <property type="entry name" value="fadh2"/>
    <property type="match status" value="1"/>
</dbReference>
<dbReference type="Gene3D" id="3.20.20.220">
    <property type="match status" value="1"/>
</dbReference>
<comment type="pathway">
    <text evidence="10">Amino-acid biosynthesis; L-methionine biosynthesis via de novo pathway.</text>
</comment>
<comment type="pathway">
    <text evidence="2 12">One-carbon metabolism; tetrahydrofolate interconversion.</text>
</comment>
<dbReference type="Proteomes" id="UP001057498">
    <property type="component" value="Chromosome"/>
</dbReference>
<accession>A0ABM7YGV9</accession>
<evidence type="ECO:0000256" key="8">
    <source>
        <dbReference type="ARBA" id="ARBA00023027"/>
    </source>
</evidence>
<dbReference type="RefSeq" id="WP_251971826.1">
    <property type="nucleotide sequence ID" value="NZ_AP025730.1"/>
</dbReference>
<dbReference type="InterPro" id="IPR029041">
    <property type="entry name" value="FAD-linked_oxidoreductase-like"/>
</dbReference>
<evidence type="ECO:0000313" key="14">
    <source>
        <dbReference type="Proteomes" id="UP001057498"/>
    </source>
</evidence>
<keyword evidence="7 12" id="KW-0560">Oxidoreductase</keyword>
<keyword evidence="6 12" id="KW-0274">FAD</keyword>
<evidence type="ECO:0000256" key="2">
    <source>
        <dbReference type="ARBA" id="ARBA00004777"/>
    </source>
</evidence>
<evidence type="ECO:0000256" key="6">
    <source>
        <dbReference type="ARBA" id="ARBA00022827"/>
    </source>
</evidence>
<evidence type="ECO:0000256" key="11">
    <source>
        <dbReference type="ARBA" id="ARBA00048628"/>
    </source>
</evidence>